<dbReference type="GO" id="GO:0016491">
    <property type="term" value="F:oxidoreductase activity"/>
    <property type="evidence" value="ECO:0007669"/>
    <property type="project" value="UniProtKB-KW"/>
</dbReference>
<dbReference type="Gene3D" id="3.40.50.720">
    <property type="entry name" value="NAD(P)-binding Rossmann-like Domain"/>
    <property type="match status" value="2"/>
</dbReference>
<dbReference type="InterPro" id="IPR050857">
    <property type="entry name" value="D-2-hydroxyacid_DH"/>
</dbReference>
<keyword evidence="3" id="KW-0520">NAD</keyword>
<accession>A0A382C026</accession>
<dbReference type="InterPro" id="IPR036291">
    <property type="entry name" value="NAD(P)-bd_dom_sf"/>
</dbReference>
<dbReference type="SUPFAM" id="SSF51735">
    <property type="entry name" value="NAD(P)-binding Rossmann-fold domains"/>
    <property type="match status" value="1"/>
</dbReference>
<dbReference type="PANTHER" id="PTHR42789">
    <property type="entry name" value="D-ISOMER SPECIFIC 2-HYDROXYACID DEHYDROGENASE FAMILY PROTEIN (AFU_ORTHOLOGUE AFUA_6G10090)"/>
    <property type="match status" value="1"/>
</dbReference>
<evidence type="ECO:0000259" key="4">
    <source>
        <dbReference type="Pfam" id="PF02826"/>
    </source>
</evidence>
<evidence type="ECO:0000256" key="3">
    <source>
        <dbReference type="ARBA" id="ARBA00023027"/>
    </source>
</evidence>
<evidence type="ECO:0000256" key="2">
    <source>
        <dbReference type="ARBA" id="ARBA00023002"/>
    </source>
</evidence>
<gene>
    <name evidence="5" type="ORF">METZ01_LOCUS172289</name>
</gene>
<feature type="non-terminal residue" evidence="5">
    <location>
        <position position="1"/>
    </location>
</feature>
<dbReference type="Pfam" id="PF02826">
    <property type="entry name" value="2-Hacid_dh_C"/>
    <property type="match status" value="1"/>
</dbReference>
<protein>
    <recommendedName>
        <fullName evidence="4">D-isomer specific 2-hydroxyacid dehydrogenase NAD-binding domain-containing protein</fullName>
    </recommendedName>
</protein>
<dbReference type="AlphaFoldDB" id="A0A382C026"/>
<dbReference type="EMBL" id="UINC01032187">
    <property type="protein sequence ID" value="SVB19435.1"/>
    <property type="molecule type" value="Genomic_DNA"/>
</dbReference>
<dbReference type="GO" id="GO:0051287">
    <property type="term" value="F:NAD binding"/>
    <property type="evidence" value="ECO:0007669"/>
    <property type="project" value="InterPro"/>
</dbReference>
<name>A0A382C026_9ZZZZ</name>
<feature type="domain" description="D-isomer specific 2-hydroxyacid dehydrogenase NAD-binding" evidence="4">
    <location>
        <begin position="2"/>
        <end position="144"/>
    </location>
</feature>
<keyword evidence="2" id="KW-0560">Oxidoreductase</keyword>
<proteinExistence type="inferred from homology"/>
<comment type="similarity">
    <text evidence="1">Belongs to the D-isomer specific 2-hydroxyacid dehydrogenase family.</text>
</comment>
<dbReference type="InterPro" id="IPR006140">
    <property type="entry name" value="D-isomer_DH_NAD-bd"/>
</dbReference>
<organism evidence="5">
    <name type="scientific">marine metagenome</name>
    <dbReference type="NCBI Taxonomy" id="408172"/>
    <lineage>
        <taxon>unclassified sequences</taxon>
        <taxon>metagenomes</taxon>
        <taxon>ecological metagenomes</taxon>
    </lineage>
</organism>
<evidence type="ECO:0000313" key="5">
    <source>
        <dbReference type="EMBL" id="SVB19435.1"/>
    </source>
</evidence>
<reference evidence="5" key="1">
    <citation type="submission" date="2018-05" db="EMBL/GenBank/DDBJ databases">
        <authorList>
            <person name="Lanie J.A."/>
            <person name="Ng W.-L."/>
            <person name="Kazmierczak K.M."/>
            <person name="Andrzejewski T.M."/>
            <person name="Davidsen T.M."/>
            <person name="Wayne K.J."/>
            <person name="Tettelin H."/>
            <person name="Glass J.I."/>
            <person name="Rusch D."/>
            <person name="Podicherti R."/>
            <person name="Tsui H.-C.T."/>
            <person name="Winkler M.E."/>
        </authorList>
    </citation>
    <scope>NUCLEOTIDE SEQUENCE</scope>
</reference>
<dbReference type="PROSITE" id="PS00671">
    <property type="entry name" value="D_2_HYDROXYACID_DH_3"/>
    <property type="match status" value="1"/>
</dbReference>
<evidence type="ECO:0000256" key="1">
    <source>
        <dbReference type="ARBA" id="ARBA00005854"/>
    </source>
</evidence>
<dbReference type="PANTHER" id="PTHR42789:SF1">
    <property type="entry name" value="D-ISOMER SPECIFIC 2-HYDROXYACID DEHYDROGENASE FAMILY PROTEIN (AFU_ORTHOLOGUE AFUA_6G10090)"/>
    <property type="match status" value="1"/>
</dbReference>
<dbReference type="InterPro" id="IPR029753">
    <property type="entry name" value="D-isomer_DH_CS"/>
</dbReference>
<sequence>ISKKTLGVVGTGPIGSRMATLGRSLDMRVLAWTFHPSTARAATLGVDYVELDTLLRESDVVSLHLKLTPDSQGIIGRRELQLMKPGALLVNTGRGGLLDTAALITALQSGHLAGAALDVYPNEPISPEDPLLQCDQVILTPHNADQTAEGMDLLNEGVTDNVLAFLQGQPQNIVT</sequence>